<dbReference type="InterPro" id="IPR001846">
    <property type="entry name" value="VWF_type-D"/>
</dbReference>
<dbReference type="InterPro" id="IPR058753">
    <property type="entry name" value="TIL_OTOGL_Mucin"/>
</dbReference>
<evidence type="ECO:0000256" key="2">
    <source>
        <dbReference type="ARBA" id="ARBA00022525"/>
    </source>
</evidence>
<keyword evidence="5" id="KW-0325">Glycoprotein</keyword>
<dbReference type="InterPro" id="IPR001007">
    <property type="entry name" value="VWF_dom"/>
</dbReference>
<evidence type="ECO:0000256" key="6">
    <source>
        <dbReference type="SAM" id="Phobius"/>
    </source>
</evidence>
<proteinExistence type="predicted"/>
<feature type="domain" description="VWFD" evidence="7">
    <location>
        <begin position="8"/>
        <end position="176"/>
    </location>
</feature>
<name>A0A8B9RAH0_ASTMX</name>
<evidence type="ECO:0000256" key="1">
    <source>
        <dbReference type="ARBA" id="ARBA00004613"/>
    </source>
</evidence>
<accession>A0A8B9RAH0</accession>
<evidence type="ECO:0000313" key="8">
    <source>
        <dbReference type="Ensembl" id="ENSAMXP00005028430.1"/>
    </source>
</evidence>
<dbReference type="Pfam" id="PF00094">
    <property type="entry name" value="VWD"/>
    <property type="match status" value="4"/>
</dbReference>
<dbReference type="InterPro" id="IPR036084">
    <property type="entry name" value="Ser_inhib-like_sf"/>
</dbReference>
<dbReference type="InterPro" id="IPR014853">
    <property type="entry name" value="VWF/SSPO/ZAN-like_Cys-rich_dom"/>
</dbReference>
<keyword evidence="6" id="KW-1133">Transmembrane helix</keyword>
<dbReference type="Gene3D" id="2.10.25.10">
    <property type="entry name" value="Laminin"/>
    <property type="match status" value="1"/>
</dbReference>
<keyword evidence="6" id="KW-0472">Membrane</keyword>
<dbReference type="PANTHER" id="PTHR11339:SF408">
    <property type="entry name" value="MUCIN-5B"/>
    <property type="match status" value="1"/>
</dbReference>
<dbReference type="InterPro" id="IPR050780">
    <property type="entry name" value="Mucin_vWF_Thrombospondin_sf"/>
</dbReference>
<evidence type="ECO:0000313" key="9">
    <source>
        <dbReference type="Proteomes" id="UP000694621"/>
    </source>
</evidence>
<dbReference type="Pfam" id="PF08742">
    <property type="entry name" value="C8"/>
    <property type="match status" value="3"/>
</dbReference>
<dbReference type="SMART" id="SM00832">
    <property type="entry name" value="C8"/>
    <property type="match status" value="3"/>
</dbReference>
<evidence type="ECO:0000256" key="5">
    <source>
        <dbReference type="ARBA" id="ARBA00023180"/>
    </source>
</evidence>
<dbReference type="SUPFAM" id="SSF57567">
    <property type="entry name" value="Serine protease inhibitors"/>
    <property type="match status" value="3"/>
</dbReference>
<keyword evidence="4" id="KW-1015">Disulfide bond</keyword>
<dbReference type="PANTHER" id="PTHR11339">
    <property type="entry name" value="EXTRACELLULAR MATRIX GLYCOPROTEIN RELATED"/>
    <property type="match status" value="1"/>
</dbReference>
<dbReference type="SMART" id="SM00214">
    <property type="entry name" value="VWC"/>
    <property type="match status" value="1"/>
</dbReference>
<evidence type="ECO:0000256" key="4">
    <source>
        <dbReference type="ARBA" id="ARBA00023157"/>
    </source>
</evidence>
<feature type="domain" description="VWFD" evidence="7">
    <location>
        <begin position="706"/>
        <end position="875"/>
    </location>
</feature>
<dbReference type="CDD" id="cd19941">
    <property type="entry name" value="TIL"/>
    <property type="match status" value="1"/>
</dbReference>
<dbReference type="SMART" id="SM00215">
    <property type="entry name" value="VWC_out"/>
    <property type="match status" value="2"/>
</dbReference>
<comment type="subcellular location">
    <subcellularLocation>
        <location evidence="1">Secreted</location>
    </subcellularLocation>
</comment>
<keyword evidence="6" id="KW-0812">Transmembrane</keyword>
<dbReference type="Pfam" id="PF25962">
    <property type="entry name" value="TIL_OTOGL_Mucin"/>
    <property type="match status" value="1"/>
</dbReference>
<keyword evidence="2" id="KW-0964">Secreted</keyword>
<dbReference type="Ensembl" id="ENSAMXT00005031216.1">
    <property type="protein sequence ID" value="ENSAMXP00005028430.1"/>
    <property type="gene ID" value="ENSAMXG00005014177.1"/>
</dbReference>
<dbReference type="SMART" id="SM00216">
    <property type="entry name" value="VWD"/>
    <property type="match status" value="3"/>
</dbReference>
<evidence type="ECO:0000256" key="3">
    <source>
        <dbReference type="ARBA" id="ARBA00022737"/>
    </source>
</evidence>
<dbReference type="PROSITE" id="PS51233">
    <property type="entry name" value="VWFD"/>
    <property type="match status" value="3"/>
</dbReference>
<feature type="transmembrane region" description="Helical" evidence="6">
    <location>
        <begin position="1035"/>
        <end position="1058"/>
    </location>
</feature>
<dbReference type="Proteomes" id="UP000694621">
    <property type="component" value="Unplaced"/>
</dbReference>
<dbReference type="GO" id="GO:0005615">
    <property type="term" value="C:extracellular space"/>
    <property type="evidence" value="ECO:0007669"/>
    <property type="project" value="TreeGrafter"/>
</dbReference>
<evidence type="ECO:0000259" key="7">
    <source>
        <dbReference type="PROSITE" id="PS51233"/>
    </source>
</evidence>
<sequence>MNVDHSGQVCSTWGNFHFNTFDGQFFQLPYTCNYILATMCDSTMSDFNIQMRRKYTSNLPTISSFTIKLEGVVIRLTDGIITMNEEKVDIPSYQFGVRIERTTSYIKISSNKLELAVFWDEQNSLSVEIPTKYRNQTCGLCGDFNGIKINEFIMNGELSLNHFDQVCATLKRAECEKLLVDVASGSCLSLLPMAGFVEACIKDLCQCNSSQAECLCDTLSEYSRQCAHAGGQPQSWRTNELCVAAESGSSGNRSRGTGFNVFMPFVLCVSVCSDGRWNCRKLNCPGTCFLHGGAHITTYDGKSYTFHGNCHYVLSKVTITECIKSKPIVLSLILPNPVHCTFYCKYLRDMLFVSGQYRGCGSIGAFITVFRPSTYFIIAHTPSLQLVIQTVPVMQLYIVANSQNKGNLSGLCGNFNDVQIDDFKTILGLKEGTAATFANTWKAIPNCPDVPNSNQNPCIMSVEKEKYAKEWCNMLIKPDGVFSSCHAEVNPNDYKDRCVYDTCNGAKSEESMCAALSSYVYACAAKGIQLHGWRNHTCGKITILDCPGNMQYSYSRTSCGSTCRSLSGIDYTCKVKHTPVDGCGCAEGTYLNDKDECVSDSSCPCYYNNQVVAPSQVISVDECFYFLFFLPLPICCVLQESMHCTSGCVCPNGLLADGNGGCVQEDSCPCVHNGVSYQPGETVQEDCNTCTCRNRTWSCTHKECPSTCSIYGDGHYTTFDGRRYSFSGNCEYTLAQDYCSNSFTGSFRVITENIPCGTTGTTCSKSIKIFLGNKELLLTDEKINEVLYDNGTEIPYKIHTVGIYLVVEAKNGLVIFWDKKTSLQIKLKASFKGKVCGLCGNYDGNGKNDFVTRVGEEVVEPLEFGNSWRVSSTCPKASGFNRPCDLRPEREAWAVKHCSIIKSDVFSSCHASVDPTPYYDVCVQDTCACDSGGDCECFCTAVAAYAAACSEQGACISWRTPTICPLFCDYYNSPDGCEWHYKPCGQPCMKTCRNPSGVCFNAIPPLEGCFPQCPQETPFLDEEKMKCVKICEGQLLFYTYFSFNYYIIFFYIIIFLAYNTSHSYLCYLNEKVQQTTLK</sequence>
<keyword evidence="3" id="KW-0677">Repeat</keyword>
<feature type="domain" description="VWFD" evidence="7">
    <location>
        <begin position="286"/>
        <end position="448"/>
    </location>
</feature>
<organism evidence="8 9">
    <name type="scientific">Astyanax mexicanus</name>
    <name type="common">Blind cave fish</name>
    <name type="synonym">Astyanax fasciatus mexicanus</name>
    <dbReference type="NCBI Taxonomy" id="7994"/>
    <lineage>
        <taxon>Eukaryota</taxon>
        <taxon>Metazoa</taxon>
        <taxon>Chordata</taxon>
        <taxon>Craniata</taxon>
        <taxon>Vertebrata</taxon>
        <taxon>Euteleostomi</taxon>
        <taxon>Actinopterygii</taxon>
        <taxon>Neopterygii</taxon>
        <taxon>Teleostei</taxon>
        <taxon>Ostariophysi</taxon>
        <taxon>Characiformes</taxon>
        <taxon>Characoidei</taxon>
        <taxon>Acestrorhamphidae</taxon>
        <taxon>Acestrorhamphinae</taxon>
        <taxon>Astyanax</taxon>
    </lineage>
</organism>
<dbReference type="GO" id="GO:0031012">
    <property type="term" value="C:extracellular matrix"/>
    <property type="evidence" value="ECO:0007669"/>
    <property type="project" value="TreeGrafter"/>
</dbReference>
<dbReference type="FunFam" id="2.10.25.10:FF:000674">
    <property type="entry name" value="Mucin-2"/>
    <property type="match status" value="1"/>
</dbReference>
<dbReference type="AlphaFoldDB" id="A0A8B9RAH0"/>
<reference evidence="8" key="1">
    <citation type="submission" date="2025-08" db="UniProtKB">
        <authorList>
            <consortium name="Ensembl"/>
        </authorList>
    </citation>
    <scope>IDENTIFICATION</scope>
</reference>
<protein>
    <recommendedName>
        <fullName evidence="7">VWFD domain-containing protein</fullName>
    </recommendedName>
</protein>